<dbReference type="EMBL" id="CAJNIZ010047520">
    <property type="protein sequence ID" value="CAE7769404.1"/>
    <property type="molecule type" value="Genomic_DNA"/>
</dbReference>
<name>A0A812YFV7_SYMPI</name>
<feature type="region of interest" description="Disordered" evidence="1">
    <location>
        <begin position="135"/>
        <end position="170"/>
    </location>
</feature>
<dbReference type="OrthoDB" id="447043at2759"/>
<feature type="compositionally biased region" description="Pro residues" evidence="1">
    <location>
        <begin position="140"/>
        <end position="155"/>
    </location>
</feature>
<evidence type="ECO:0000313" key="4">
    <source>
        <dbReference type="Proteomes" id="UP000649617"/>
    </source>
</evidence>
<dbReference type="PROSITE" id="PS50918">
    <property type="entry name" value="WWE"/>
    <property type="match status" value="1"/>
</dbReference>
<sequence>EKMPADHFQVKLGGNWKDYSGNEDKILKRAYLAGFPHAKYKLRGQQYQVDFSSMSQKNMRTGKSREIRAPYKWKQPAKPIVEPGPTFCIKVPAGAPGTTIHVPHPQQKGQFIAVNVPATAKVGAAMLVPIPKDADLPKPVADPTPSAPPADPAAPAPTTEEKKSGGWSTGAKVAAGTAGVVAVGGLAVAGAVLGEHIMEEGWDATMAELGDVAADAGDAIAGAAEDVGEAVAGAAEDAGEWIAGAAEDVGDFVMDLF</sequence>
<dbReference type="Proteomes" id="UP000649617">
    <property type="component" value="Unassembled WGS sequence"/>
</dbReference>
<dbReference type="Gene3D" id="3.30.720.50">
    <property type="match status" value="1"/>
</dbReference>
<feature type="domain" description="WWE" evidence="2">
    <location>
        <begin position="1"/>
        <end position="69"/>
    </location>
</feature>
<keyword evidence="4" id="KW-1185">Reference proteome</keyword>
<protein>
    <recommendedName>
        <fullName evidence="2">WWE domain-containing protein</fullName>
    </recommendedName>
</protein>
<dbReference type="InterPro" id="IPR004170">
    <property type="entry name" value="WWE_dom"/>
</dbReference>
<comment type="caution">
    <text evidence="3">The sequence shown here is derived from an EMBL/GenBank/DDBJ whole genome shotgun (WGS) entry which is preliminary data.</text>
</comment>
<gene>
    <name evidence="3" type="ORF">SPIL2461_LOCUS22627</name>
</gene>
<dbReference type="InterPro" id="IPR037197">
    <property type="entry name" value="WWE_dom_sf"/>
</dbReference>
<proteinExistence type="predicted"/>
<evidence type="ECO:0000313" key="3">
    <source>
        <dbReference type="EMBL" id="CAE7769404.1"/>
    </source>
</evidence>
<organism evidence="3 4">
    <name type="scientific">Symbiodinium pilosum</name>
    <name type="common">Dinoflagellate</name>
    <dbReference type="NCBI Taxonomy" id="2952"/>
    <lineage>
        <taxon>Eukaryota</taxon>
        <taxon>Sar</taxon>
        <taxon>Alveolata</taxon>
        <taxon>Dinophyceae</taxon>
        <taxon>Suessiales</taxon>
        <taxon>Symbiodiniaceae</taxon>
        <taxon>Symbiodinium</taxon>
    </lineage>
</organism>
<dbReference type="AlphaFoldDB" id="A0A812YFV7"/>
<accession>A0A812YFV7</accession>
<dbReference type="Pfam" id="PF02825">
    <property type="entry name" value="WWE"/>
    <property type="match status" value="1"/>
</dbReference>
<feature type="non-terminal residue" evidence="3">
    <location>
        <position position="257"/>
    </location>
</feature>
<dbReference type="SUPFAM" id="SSF117839">
    <property type="entry name" value="WWE domain"/>
    <property type="match status" value="1"/>
</dbReference>
<reference evidence="3" key="1">
    <citation type="submission" date="2021-02" db="EMBL/GenBank/DDBJ databases">
        <authorList>
            <person name="Dougan E. K."/>
            <person name="Rhodes N."/>
            <person name="Thang M."/>
            <person name="Chan C."/>
        </authorList>
    </citation>
    <scope>NUCLEOTIDE SEQUENCE</scope>
</reference>
<evidence type="ECO:0000259" key="2">
    <source>
        <dbReference type="PROSITE" id="PS50918"/>
    </source>
</evidence>
<evidence type="ECO:0000256" key="1">
    <source>
        <dbReference type="SAM" id="MobiDB-lite"/>
    </source>
</evidence>